<evidence type="ECO:0000256" key="1">
    <source>
        <dbReference type="SAM" id="MobiDB-lite"/>
    </source>
</evidence>
<name>A0A5J4VYE5_9EUKA</name>
<evidence type="ECO:0000313" key="2">
    <source>
        <dbReference type="EMBL" id="KAA6387598.1"/>
    </source>
</evidence>
<accession>A0A5J4VYE5</accession>
<dbReference type="EMBL" id="SNRW01004310">
    <property type="protein sequence ID" value="KAA6387598.1"/>
    <property type="molecule type" value="Genomic_DNA"/>
</dbReference>
<evidence type="ECO:0000313" key="3">
    <source>
        <dbReference type="Proteomes" id="UP000324800"/>
    </source>
</evidence>
<dbReference type="Proteomes" id="UP000324800">
    <property type="component" value="Unassembled WGS sequence"/>
</dbReference>
<gene>
    <name evidence="2" type="ORF">EZS28_016878</name>
</gene>
<comment type="caution">
    <text evidence="2">The sequence shown here is derived from an EMBL/GenBank/DDBJ whole genome shotgun (WGS) entry which is preliminary data.</text>
</comment>
<feature type="region of interest" description="Disordered" evidence="1">
    <location>
        <begin position="31"/>
        <end position="56"/>
    </location>
</feature>
<proteinExistence type="predicted"/>
<dbReference type="AlphaFoldDB" id="A0A5J4VYE5"/>
<sequence>MLGPENMAWTIFGFQAYFDFLGSTSNELSVHSKNSNSNISNSPSLHKQKQNPKAHISKVSKAPFTGHLADREAPEIDFSLISSDAPELQGVVWGPSGPPATLSLAKFGVFVPTPEIIYLQRRQSMVDDQIDYSIDEQDQNDLEHKQKEQQLEENDKGIIYKKKLRQKQDIFPHQILTPVEEDIE</sequence>
<protein>
    <submittedName>
        <fullName evidence="2">Uncharacterized protein</fullName>
    </submittedName>
</protein>
<organism evidence="2 3">
    <name type="scientific">Streblomastix strix</name>
    <dbReference type="NCBI Taxonomy" id="222440"/>
    <lineage>
        <taxon>Eukaryota</taxon>
        <taxon>Metamonada</taxon>
        <taxon>Preaxostyla</taxon>
        <taxon>Oxymonadida</taxon>
        <taxon>Streblomastigidae</taxon>
        <taxon>Streblomastix</taxon>
    </lineage>
</organism>
<feature type="compositionally biased region" description="Basic residues" evidence="1">
    <location>
        <begin position="46"/>
        <end position="56"/>
    </location>
</feature>
<feature type="compositionally biased region" description="Low complexity" evidence="1">
    <location>
        <begin position="31"/>
        <end position="44"/>
    </location>
</feature>
<reference evidence="2 3" key="1">
    <citation type="submission" date="2019-03" db="EMBL/GenBank/DDBJ databases">
        <title>Single cell metagenomics reveals metabolic interactions within the superorganism composed of flagellate Streblomastix strix and complex community of Bacteroidetes bacteria on its surface.</title>
        <authorList>
            <person name="Treitli S.C."/>
            <person name="Kolisko M."/>
            <person name="Husnik F."/>
            <person name="Keeling P."/>
            <person name="Hampl V."/>
        </authorList>
    </citation>
    <scope>NUCLEOTIDE SEQUENCE [LARGE SCALE GENOMIC DNA]</scope>
    <source>
        <strain evidence="2">ST1C</strain>
    </source>
</reference>